<evidence type="ECO:0000313" key="3">
    <source>
        <dbReference type="Proteomes" id="UP000251205"/>
    </source>
</evidence>
<reference evidence="2 3" key="1">
    <citation type="submission" date="2018-06" db="EMBL/GenBank/DDBJ databases">
        <title>Whole Genome Sequence of an efficient microsymbiont, Rhizobium tropici.</title>
        <authorList>
            <person name="Srinivasan R."/>
            <person name="Singh H.V."/>
            <person name="Srivastava R."/>
            <person name="Kumari B."/>
            <person name="Radhakrishna A."/>
        </authorList>
    </citation>
    <scope>NUCLEOTIDE SEQUENCE [LARGE SCALE GENOMIC DNA]</scope>
    <source>
        <strain evidence="2 3">IGFRI Rhizo-19</strain>
    </source>
</reference>
<evidence type="ECO:0000256" key="1">
    <source>
        <dbReference type="SAM" id="SignalP"/>
    </source>
</evidence>
<evidence type="ECO:0000313" key="2">
    <source>
        <dbReference type="EMBL" id="RAX42753.1"/>
    </source>
</evidence>
<dbReference type="OrthoDB" id="8301995at2"/>
<proteinExistence type="predicted"/>
<keyword evidence="1" id="KW-0732">Signal</keyword>
<organism evidence="2 3">
    <name type="scientific">Rhizobium tropici</name>
    <dbReference type="NCBI Taxonomy" id="398"/>
    <lineage>
        <taxon>Bacteria</taxon>
        <taxon>Pseudomonadati</taxon>
        <taxon>Pseudomonadota</taxon>
        <taxon>Alphaproteobacteria</taxon>
        <taxon>Hyphomicrobiales</taxon>
        <taxon>Rhizobiaceae</taxon>
        <taxon>Rhizobium/Agrobacterium group</taxon>
        <taxon>Rhizobium</taxon>
    </lineage>
</organism>
<sequence>MRFKAIAAATVVAAGVIGGVQAAEVSEQGAKDLYGNLTYFLPDDIAKSGAISVKPVGANYEVTYDLQKLLDKLNVSGFNISGLKPLMMLATPLDSGLWNIEGNNAMDVTARSEPGKGSDSEFRYALASSTVKGVFDPALHYLRSMEMKGQGLTFAAKTTDENKSVQKNDATAESISYALSSADSGEPGRLDIKMDGSLQSLYNKISSDDETLGEIKIAAIDFNMGATKLPLKAVNSLLQFVSEHKEEKTLSDKDSEALKALVMNAMPIVGSFDESVAIKDIALATPLGNGGLQKMGYSFKIAGPADAMNADFGLSAEKLTLETGMVPEDYVAFIPDTADIQVQVPNLNFTALMNVLKDTNFKEPDGNKAIDEKLQKAMFPDGTVTINFPKISAVSGLYDVEASGSMRSWLTEKDRVAMKMTVFARDLDKTIAAIQEAAKTKADLSQVSFGLMMAKGFAKTDADGRSRWDIDLSDDGHVSVNGQVVK</sequence>
<dbReference type="EMBL" id="QMKK01000021">
    <property type="protein sequence ID" value="RAX42753.1"/>
    <property type="molecule type" value="Genomic_DNA"/>
</dbReference>
<dbReference type="Proteomes" id="UP000251205">
    <property type="component" value="Unassembled WGS sequence"/>
</dbReference>
<protein>
    <recommendedName>
        <fullName evidence="4">DUF945 domain-containing protein</fullName>
    </recommendedName>
</protein>
<dbReference type="RefSeq" id="WP_112340704.1">
    <property type="nucleotide sequence ID" value="NZ_QMKK01000021.1"/>
</dbReference>
<feature type="signal peptide" evidence="1">
    <location>
        <begin position="1"/>
        <end position="22"/>
    </location>
</feature>
<accession>A0A329YHR0</accession>
<feature type="chain" id="PRO_5016368939" description="DUF945 domain-containing protein" evidence="1">
    <location>
        <begin position="23"/>
        <end position="486"/>
    </location>
</feature>
<comment type="caution">
    <text evidence="2">The sequence shown here is derived from an EMBL/GenBank/DDBJ whole genome shotgun (WGS) entry which is preliminary data.</text>
</comment>
<dbReference type="AlphaFoldDB" id="A0A329YHR0"/>
<gene>
    <name evidence="2" type="ORF">DQ393_05065</name>
</gene>
<name>A0A329YHR0_RHITR</name>
<evidence type="ECO:0008006" key="4">
    <source>
        <dbReference type="Google" id="ProtNLM"/>
    </source>
</evidence>